<dbReference type="InterPro" id="IPR045262">
    <property type="entry name" value="STP/PLT_plant"/>
</dbReference>
<evidence type="ECO:0000256" key="1">
    <source>
        <dbReference type="ARBA" id="ARBA00004370"/>
    </source>
</evidence>
<name>A0ABR0NHD4_GOSAR</name>
<keyword evidence="5 7" id="KW-1133">Transmembrane helix</keyword>
<evidence type="ECO:0000256" key="6">
    <source>
        <dbReference type="ARBA" id="ARBA00023136"/>
    </source>
</evidence>
<dbReference type="Proteomes" id="UP001358586">
    <property type="component" value="Chromosome 10"/>
</dbReference>
<keyword evidence="4 7" id="KW-0812">Transmembrane</keyword>
<dbReference type="PANTHER" id="PTHR23500">
    <property type="entry name" value="SOLUTE CARRIER FAMILY 2, FACILITATED GLUCOSE TRANSPORTER"/>
    <property type="match status" value="1"/>
</dbReference>
<feature type="transmembrane region" description="Helical" evidence="7">
    <location>
        <begin position="311"/>
        <end position="334"/>
    </location>
</feature>
<proteinExistence type="inferred from homology"/>
<evidence type="ECO:0000256" key="5">
    <source>
        <dbReference type="ARBA" id="ARBA00022989"/>
    </source>
</evidence>
<gene>
    <name evidence="8" type="ORF">PVK06_035286</name>
</gene>
<sequence length="364" mass="41035">MDDFLMILFPKVHEGKMHAKNNYCKYDDRYLQLRTSSLYLAALVSSCAASKVCSKLSQSLQFFLARAALRAAAQLLWMLLIGRVLLRICVGFGNESPMKLIYQAVPLFLSEIAPTKHRGAVNIHFQLFPTIGMFFANLVNYSTSNRHPYGWRVSLRIAGHCPVHRGVEDVDSEFEQIVIASKIAQEVKHPCNKLMNCCSMPPQIIGVMLQFFQQFTGINTVVFYAPVLLQTIGFKNDASFLFSVITGSVNVFVSVFAVVKFHSRIPLLKASIQMFVCQTVIGAILLVHLHATDSLTKTQACETFSLETRTAEFAFAVSSNMLFTFIIAQALFLLPEAKDVPIDAMVDRVWNRRPIWKEFMIDEN</sequence>
<accession>A0ABR0NHD4</accession>
<feature type="transmembrane region" description="Helical" evidence="7">
    <location>
        <begin position="271"/>
        <end position="291"/>
    </location>
</feature>
<comment type="similarity">
    <text evidence="2">Belongs to the major facilitator superfamily. Sugar transporter (TC 2.A.1.1) family.</text>
</comment>
<evidence type="ECO:0000313" key="9">
    <source>
        <dbReference type="Proteomes" id="UP001358586"/>
    </source>
</evidence>
<evidence type="ECO:0000313" key="8">
    <source>
        <dbReference type="EMBL" id="KAK5794087.1"/>
    </source>
</evidence>
<evidence type="ECO:0000256" key="4">
    <source>
        <dbReference type="ARBA" id="ARBA00022692"/>
    </source>
</evidence>
<dbReference type="InterPro" id="IPR005828">
    <property type="entry name" value="MFS_sugar_transport-like"/>
</dbReference>
<comment type="subcellular location">
    <subcellularLocation>
        <location evidence="1">Membrane</location>
    </subcellularLocation>
</comment>
<evidence type="ECO:0000256" key="7">
    <source>
        <dbReference type="SAM" id="Phobius"/>
    </source>
</evidence>
<keyword evidence="6 7" id="KW-0472">Membrane</keyword>
<reference evidence="8 9" key="1">
    <citation type="submission" date="2023-03" db="EMBL/GenBank/DDBJ databases">
        <title>WGS of Gossypium arboreum.</title>
        <authorList>
            <person name="Yu D."/>
        </authorList>
    </citation>
    <scope>NUCLEOTIDE SEQUENCE [LARGE SCALE GENOMIC DNA]</scope>
    <source>
        <tissue evidence="8">Leaf</tissue>
    </source>
</reference>
<dbReference type="Pfam" id="PF00083">
    <property type="entry name" value="Sugar_tr"/>
    <property type="match status" value="2"/>
</dbReference>
<dbReference type="SUPFAM" id="SSF103473">
    <property type="entry name" value="MFS general substrate transporter"/>
    <property type="match status" value="1"/>
</dbReference>
<feature type="transmembrane region" description="Helical" evidence="7">
    <location>
        <begin position="240"/>
        <end position="259"/>
    </location>
</feature>
<dbReference type="EMBL" id="JARKNE010000010">
    <property type="protein sequence ID" value="KAK5794087.1"/>
    <property type="molecule type" value="Genomic_DNA"/>
</dbReference>
<feature type="transmembrane region" description="Helical" evidence="7">
    <location>
        <begin position="215"/>
        <end position="234"/>
    </location>
</feature>
<organism evidence="8 9">
    <name type="scientific">Gossypium arboreum</name>
    <name type="common">Tree cotton</name>
    <name type="synonym">Gossypium nanking</name>
    <dbReference type="NCBI Taxonomy" id="29729"/>
    <lineage>
        <taxon>Eukaryota</taxon>
        <taxon>Viridiplantae</taxon>
        <taxon>Streptophyta</taxon>
        <taxon>Embryophyta</taxon>
        <taxon>Tracheophyta</taxon>
        <taxon>Spermatophyta</taxon>
        <taxon>Magnoliopsida</taxon>
        <taxon>eudicotyledons</taxon>
        <taxon>Gunneridae</taxon>
        <taxon>Pentapetalae</taxon>
        <taxon>rosids</taxon>
        <taxon>malvids</taxon>
        <taxon>Malvales</taxon>
        <taxon>Malvaceae</taxon>
        <taxon>Malvoideae</taxon>
        <taxon>Gossypium</taxon>
    </lineage>
</organism>
<protein>
    <submittedName>
        <fullName evidence="8">Uncharacterized protein</fullName>
    </submittedName>
</protein>
<dbReference type="PANTHER" id="PTHR23500:SF371">
    <property type="entry name" value="OS07G0206600 PROTEIN"/>
    <property type="match status" value="1"/>
</dbReference>
<dbReference type="InterPro" id="IPR036259">
    <property type="entry name" value="MFS_trans_sf"/>
</dbReference>
<comment type="caution">
    <text evidence="8">The sequence shown here is derived from an EMBL/GenBank/DDBJ whole genome shotgun (WGS) entry which is preliminary data.</text>
</comment>
<keyword evidence="3" id="KW-0813">Transport</keyword>
<evidence type="ECO:0000256" key="2">
    <source>
        <dbReference type="ARBA" id="ARBA00010992"/>
    </source>
</evidence>
<evidence type="ECO:0000256" key="3">
    <source>
        <dbReference type="ARBA" id="ARBA00022448"/>
    </source>
</evidence>
<dbReference type="Gene3D" id="1.20.1250.20">
    <property type="entry name" value="MFS general substrate transporter like domains"/>
    <property type="match status" value="2"/>
</dbReference>
<keyword evidence="9" id="KW-1185">Reference proteome</keyword>